<dbReference type="GO" id="GO:0016020">
    <property type="term" value="C:membrane"/>
    <property type="evidence" value="ECO:0007669"/>
    <property type="project" value="UniProtKB-SubCell"/>
</dbReference>
<evidence type="ECO:0000256" key="1">
    <source>
        <dbReference type="ARBA" id="ARBA00004141"/>
    </source>
</evidence>
<evidence type="ECO:0000256" key="4">
    <source>
        <dbReference type="SAM" id="Phobius"/>
    </source>
</evidence>
<dbReference type="InterPro" id="IPR036259">
    <property type="entry name" value="MFS_trans_sf"/>
</dbReference>
<dbReference type="VEuPathDB" id="FungiDB:CPAG_06301"/>
<dbReference type="PANTHER" id="PTHR11360">
    <property type="entry name" value="MONOCARBOXYLATE TRANSPORTER"/>
    <property type="match status" value="1"/>
</dbReference>
<dbReference type="EMBL" id="DS268112">
    <property type="protein sequence ID" value="KMM69989.1"/>
    <property type="molecule type" value="Genomic_DNA"/>
</dbReference>
<name>A0A0J6FM73_COCPO</name>
<keyword evidence="4" id="KW-0472">Membrane</keyword>
<dbReference type="GO" id="GO:0022857">
    <property type="term" value="F:transmembrane transporter activity"/>
    <property type="evidence" value="ECO:0007669"/>
    <property type="project" value="InterPro"/>
</dbReference>
<protein>
    <recommendedName>
        <fullName evidence="5">Major facilitator superfamily (MFS) profile domain-containing protein</fullName>
    </recommendedName>
</protein>
<dbReference type="Pfam" id="PF07690">
    <property type="entry name" value="MFS_1"/>
    <property type="match status" value="1"/>
</dbReference>
<feature type="region of interest" description="Disordered" evidence="3">
    <location>
        <begin position="1"/>
        <end position="33"/>
    </location>
</feature>
<accession>A0A0J6FM73</accession>
<keyword evidence="4" id="KW-0812">Transmembrane</keyword>
<comment type="subcellular location">
    <subcellularLocation>
        <location evidence="1">Membrane</location>
        <topology evidence="1">Multi-pass membrane protein</topology>
    </subcellularLocation>
</comment>
<dbReference type="InterPro" id="IPR020846">
    <property type="entry name" value="MFS_dom"/>
</dbReference>
<proteinExistence type="inferred from homology"/>
<dbReference type="Proteomes" id="UP000054567">
    <property type="component" value="Unassembled WGS sequence"/>
</dbReference>
<feature type="transmembrane region" description="Helical" evidence="4">
    <location>
        <begin position="418"/>
        <end position="441"/>
    </location>
</feature>
<evidence type="ECO:0000259" key="5">
    <source>
        <dbReference type="PROSITE" id="PS50850"/>
    </source>
</evidence>
<dbReference type="InterPro" id="IPR011701">
    <property type="entry name" value="MFS"/>
</dbReference>
<reference evidence="7" key="3">
    <citation type="journal article" date="2010" name="Genome Res.">
        <title>Population genomic sequencing of Coccidioides fungi reveals recent hybridization and transposon control.</title>
        <authorList>
            <person name="Neafsey D.E."/>
            <person name="Barker B.M."/>
            <person name="Sharpton T.J."/>
            <person name="Stajich J.E."/>
            <person name="Park D.J."/>
            <person name="Whiston E."/>
            <person name="Hung C.-Y."/>
            <person name="McMahan C."/>
            <person name="White J."/>
            <person name="Sykes S."/>
            <person name="Heiman D."/>
            <person name="Young S."/>
            <person name="Zeng Q."/>
            <person name="Abouelleil A."/>
            <person name="Aftuck L."/>
            <person name="Bessette D."/>
            <person name="Brown A."/>
            <person name="FitzGerald M."/>
            <person name="Lui A."/>
            <person name="Macdonald J.P."/>
            <person name="Priest M."/>
            <person name="Orbach M.J."/>
            <person name="Galgiani J.N."/>
            <person name="Kirkland T.N."/>
            <person name="Cole G.T."/>
            <person name="Birren B.W."/>
            <person name="Henn M.R."/>
            <person name="Taylor J.W."/>
            <person name="Rounsley S.D."/>
        </authorList>
    </citation>
    <scope>NUCLEOTIDE SEQUENCE [LARGE SCALE GENOMIC DNA]</scope>
    <source>
        <strain evidence="7">RMSCC 3488</strain>
    </source>
</reference>
<feature type="transmembrane region" description="Helical" evidence="4">
    <location>
        <begin position="322"/>
        <end position="342"/>
    </location>
</feature>
<organism evidence="6 7">
    <name type="scientific">Coccidioides posadasii RMSCC 3488</name>
    <dbReference type="NCBI Taxonomy" id="454284"/>
    <lineage>
        <taxon>Eukaryota</taxon>
        <taxon>Fungi</taxon>
        <taxon>Dikarya</taxon>
        <taxon>Ascomycota</taxon>
        <taxon>Pezizomycotina</taxon>
        <taxon>Eurotiomycetes</taxon>
        <taxon>Eurotiomycetidae</taxon>
        <taxon>Onygenales</taxon>
        <taxon>Onygenaceae</taxon>
        <taxon>Coccidioides</taxon>
    </lineage>
</organism>
<dbReference type="CDD" id="cd17352">
    <property type="entry name" value="MFS_MCT_SLC16"/>
    <property type="match status" value="1"/>
</dbReference>
<evidence type="ECO:0000313" key="6">
    <source>
        <dbReference type="EMBL" id="KMM69989.1"/>
    </source>
</evidence>
<feature type="transmembrane region" description="Helical" evidence="4">
    <location>
        <begin position="164"/>
        <end position="186"/>
    </location>
</feature>
<keyword evidence="4" id="KW-1133">Transmembrane helix</keyword>
<reference evidence="6 7" key="1">
    <citation type="submission" date="2007-06" db="EMBL/GenBank/DDBJ databases">
        <title>The Genome Sequence of Coccidioides posadasii RMSCC_3488.</title>
        <authorList>
            <consortium name="Coccidioides Genome Resources Consortium"/>
            <consortium name="The Broad Institute Genome Sequencing Platform"/>
            <person name="Henn M.R."/>
            <person name="Sykes S."/>
            <person name="Young S."/>
            <person name="Jaffe D."/>
            <person name="Berlin A."/>
            <person name="Alvarez P."/>
            <person name="Butler J."/>
            <person name="Gnerre S."/>
            <person name="Grabherr M."/>
            <person name="Mauceli E."/>
            <person name="Brockman W."/>
            <person name="Kodira C."/>
            <person name="Alvarado L."/>
            <person name="Zeng Q."/>
            <person name="Crawford M."/>
            <person name="Antoine C."/>
            <person name="Devon K."/>
            <person name="Galgiani J."/>
            <person name="Orsborn K."/>
            <person name="Lewis M.L."/>
            <person name="Nusbaum C."/>
            <person name="Galagan J."/>
            <person name="Birren B."/>
        </authorList>
    </citation>
    <scope>NUCLEOTIDE SEQUENCE [LARGE SCALE GENOMIC DNA]</scope>
    <source>
        <strain evidence="6 7">RMSCC 3488</strain>
    </source>
</reference>
<feature type="transmembrane region" description="Helical" evidence="4">
    <location>
        <begin position="252"/>
        <end position="270"/>
    </location>
</feature>
<feature type="transmembrane region" description="Helical" evidence="4">
    <location>
        <begin position="362"/>
        <end position="381"/>
    </location>
</feature>
<feature type="transmembrane region" description="Helical" evidence="4">
    <location>
        <begin position="483"/>
        <end position="504"/>
    </location>
</feature>
<evidence type="ECO:0000313" key="7">
    <source>
        <dbReference type="Proteomes" id="UP000054567"/>
    </source>
</evidence>
<feature type="domain" description="Major facilitator superfamily (MFS) profile" evidence="5">
    <location>
        <begin position="122"/>
        <end position="508"/>
    </location>
</feature>
<dbReference type="PROSITE" id="PS50850">
    <property type="entry name" value="MFS"/>
    <property type="match status" value="1"/>
</dbReference>
<feature type="transmembrane region" description="Helical" evidence="4">
    <location>
        <begin position="393"/>
        <end position="412"/>
    </location>
</feature>
<evidence type="ECO:0000256" key="2">
    <source>
        <dbReference type="ARBA" id="ARBA00006727"/>
    </source>
</evidence>
<feature type="transmembrane region" description="Helical" evidence="4">
    <location>
        <begin position="216"/>
        <end position="240"/>
    </location>
</feature>
<feature type="transmembrane region" description="Helical" evidence="4">
    <location>
        <begin position="282"/>
        <end position="301"/>
    </location>
</feature>
<reference evidence="7" key="2">
    <citation type="journal article" date="2009" name="Genome Res.">
        <title>Comparative genomic analyses of the human fungal pathogens Coccidioides and their relatives.</title>
        <authorList>
            <person name="Sharpton T.J."/>
            <person name="Stajich J.E."/>
            <person name="Rounsley S.D."/>
            <person name="Gardner M.J."/>
            <person name="Wortman J.R."/>
            <person name="Jordar V.S."/>
            <person name="Maiti R."/>
            <person name="Kodira C.D."/>
            <person name="Neafsey D.E."/>
            <person name="Zeng Q."/>
            <person name="Hung C.-Y."/>
            <person name="McMahan C."/>
            <person name="Muszewska A."/>
            <person name="Grynberg M."/>
            <person name="Mandel M.A."/>
            <person name="Kellner E.M."/>
            <person name="Barker B.M."/>
            <person name="Galgiani J.N."/>
            <person name="Orbach M.J."/>
            <person name="Kirkland T.N."/>
            <person name="Cole G.T."/>
            <person name="Henn M.R."/>
            <person name="Birren B.W."/>
            <person name="Taylor J.W."/>
        </authorList>
    </citation>
    <scope>NUCLEOTIDE SEQUENCE [LARGE SCALE GENOMIC DNA]</scope>
    <source>
        <strain evidence="7">RMSCC 3488</strain>
    </source>
</reference>
<evidence type="ECO:0000256" key="3">
    <source>
        <dbReference type="SAM" id="MobiDB-lite"/>
    </source>
</evidence>
<gene>
    <name evidence="6" type="ORF">CPAG_06301</name>
</gene>
<dbReference type="SUPFAM" id="SSF103473">
    <property type="entry name" value="MFS general substrate transporter"/>
    <property type="match status" value="1"/>
</dbReference>
<comment type="similarity">
    <text evidence="2">Belongs to the major facilitator superfamily. Monocarboxylate porter (TC 2.A.1.13) family.</text>
</comment>
<dbReference type="PANTHER" id="PTHR11360:SF177">
    <property type="entry name" value="RIBOFLAVIN TRANSPORTER MCH5"/>
    <property type="match status" value="1"/>
</dbReference>
<feature type="transmembrane region" description="Helical" evidence="4">
    <location>
        <begin position="453"/>
        <end position="477"/>
    </location>
</feature>
<dbReference type="AlphaFoldDB" id="A0A0J6FM73"/>
<sequence>MALGDPQRGCAESASEGSQHQPQDALGLQQDFPPISCSILSEKQPTETGHEVPQFVPITTTDEKNGIAEKDYQRHAENGRQSAEDACQLSFSQYTSADGGAPLSPRMSTDPQGNTYPEGGREAYVVVIGSFFALFGSLGLSNTIGTFQAWISVHQLKDYSQSSISWIFGTYTFLMFFGGLQVGPVFDAKGPKWLVLAGTILTVLSVALLGSCEQYWHFMLVYSIIGGIGITLVFTPAIASPGHFFYRLRGRATGLAATGGSIGGIVFPLMLDSLYAKVGFAWATRAVALVSLVTMSAGCLLMKSRLPKKRATKENILPDLRILMEPVFAFTTAGIFFIEWGLFIPITFMTSYALHHNMPRGLSYQLLALLNTGSFFGRWIPGFTADYMGRFNTMIATVVLCLLSTACLWLPAGDSIAMMVAYALIFGFASGSNISLTPVCVGQVCKTENYGRYYATAYTVVSFGTLTGTPIAGSILTRNGGDYWGLITFTSCCYFAGLICFIIAKVLRVGWNPLIID</sequence>
<feature type="transmembrane region" description="Helical" evidence="4">
    <location>
        <begin position="193"/>
        <end position="210"/>
    </location>
</feature>
<dbReference type="OrthoDB" id="410267at2759"/>
<dbReference type="Gene3D" id="1.20.1250.20">
    <property type="entry name" value="MFS general substrate transporter like domains"/>
    <property type="match status" value="1"/>
</dbReference>
<feature type="transmembrane region" description="Helical" evidence="4">
    <location>
        <begin position="123"/>
        <end position="144"/>
    </location>
</feature>
<dbReference type="InterPro" id="IPR050327">
    <property type="entry name" value="Proton-linked_MCT"/>
</dbReference>